<accession>A0ABP8S0J7</accession>
<evidence type="ECO:0000256" key="1">
    <source>
        <dbReference type="SAM" id="MobiDB-lite"/>
    </source>
</evidence>
<comment type="caution">
    <text evidence="2">The sequence shown here is derived from an EMBL/GenBank/DDBJ whole genome shotgun (WGS) entry which is preliminary data.</text>
</comment>
<organism evidence="2 3">
    <name type="scientific">Pseudonocardia xishanensis</name>
    <dbReference type="NCBI Taxonomy" id="630995"/>
    <lineage>
        <taxon>Bacteria</taxon>
        <taxon>Bacillati</taxon>
        <taxon>Actinomycetota</taxon>
        <taxon>Actinomycetes</taxon>
        <taxon>Pseudonocardiales</taxon>
        <taxon>Pseudonocardiaceae</taxon>
        <taxon>Pseudonocardia</taxon>
    </lineage>
</organism>
<feature type="compositionally biased region" description="Basic and acidic residues" evidence="1">
    <location>
        <begin position="9"/>
        <end position="24"/>
    </location>
</feature>
<feature type="region of interest" description="Disordered" evidence="1">
    <location>
        <begin position="1"/>
        <end position="100"/>
    </location>
</feature>
<name>A0ABP8S0J7_9PSEU</name>
<reference evidence="3" key="1">
    <citation type="journal article" date="2019" name="Int. J. Syst. Evol. Microbiol.">
        <title>The Global Catalogue of Microorganisms (GCM) 10K type strain sequencing project: providing services to taxonomists for standard genome sequencing and annotation.</title>
        <authorList>
            <consortium name="The Broad Institute Genomics Platform"/>
            <consortium name="The Broad Institute Genome Sequencing Center for Infectious Disease"/>
            <person name="Wu L."/>
            <person name="Ma J."/>
        </authorList>
    </citation>
    <scope>NUCLEOTIDE SEQUENCE [LARGE SCALE GENOMIC DNA]</scope>
    <source>
        <strain evidence="3">JCM 17906</strain>
    </source>
</reference>
<protein>
    <submittedName>
        <fullName evidence="2">Uncharacterized protein</fullName>
    </submittedName>
</protein>
<feature type="compositionally biased region" description="Low complexity" evidence="1">
    <location>
        <begin position="61"/>
        <end position="80"/>
    </location>
</feature>
<proteinExistence type="predicted"/>
<keyword evidence="3" id="KW-1185">Reference proteome</keyword>
<evidence type="ECO:0000313" key="2">
    <source>
        <dbReference type="EMBL" id="GAA4555832.1"/>
    </source>
</evidence>
<dbReference type="Proteomes" id="UP001501598">
    <property type="component" value="Unassembled WGS sequence"/>
</dbReference>
<dbReference type="EMBL" id="BAABGT010000094">
    <property type="protein sequence ID" value="GAA4555832.1"/>
    <property type="molecule type" value="Genomic_DNA"/>
</dbReference>
<gene>
    <name evidence="2" type="ORF">GCM10023175_56800</name>
</gene>
<sequence>MALGEQPGDEPRADIAGRTDHETTHGSIVARTARPRAVGPRRHDTTDSSSTVTPAVPGRSRTAPTPTRRPAAPHAQPTATEPGEAGTAGDRAACVTVDSA</sequence>
<evidence type="ECO:0000313" key="3">
    <source>
        <dbReference type="Proteomes" id="UP001501598"/>
    </source>
</evidence>